<dbReference type="EnsemblMetazoa" id="AFAF004535-RA">
    <property type="protein sequence ID" value="AFAF004535-PA"/>
    <property type="gene ID" value="AFAF004535"/>
</dbReference>
<dbReference type="InterPro" id="IPR013627">
    <property type="entry name" value="Pol_alpha_B_N"/>
</dbReference>
<dbReference type="AlphaFoldDB" id="A0A182Q7E6"/>
<reference evidence="3" key="1">
    <citation type="submission" date="2014-01" db="EMBL/GenBank/DDBJ databases">
        <title>The Genome Sequence of Anopheles farauti FAR1 (V2).</title>
        <authorList>
            <consortium name="The Broad Institute Genomics Platform"/>
            <person name="Neafsey D.E."/>
            <person name="Besansky N."/>
            <person name="Howell P."/>
            <person name="Walton C."/>
            <person name="Young S.K."/>
            <person name="Zeng Q."/>
            <person name="Gargeya S."/>
            <person name="Fitzgerald M."/>
            <person name="Haas B."/>
            <person name="Abouelleil A."/>
            <person name="Allen A.W."/>
            <person name="Alvarado L."/>
            <person name="Arachchi H.M."/>
            <person name="Berlin A.M."/>
            <person name="Chapman S.B."/>
            <person name="Gainer-Dewar J."/>
            <person name="Goldberg J."/>
            <person name="Griggs A."/>
            <person name="Gujja S."/>
            <person name="Hansen M."/>
            <person name="Howarth C."/>
            <person name="Imamovic A."/>
            <person name="Ireland A."/>
            <person name="Larimer J."/>
            <person name="McCowan C."/>
            <person name="Murphy C."/>
            <person name="Pearson M."/>
            <person name="Poon T.W."/>
            <person name="Priest M."/>
            <person name="Roberts A."/>
            <person name="Saif S."/>
            <person name="Shea T."/>
            <person name="Sisk P."/>
            <person name="Sykes S."/>
            <person name="Wortman J."/>
            <person name="Nusbaum C."/>
            <person name="Birren B."/>
        </authorList>
    </citation>
    <scope>NUCLEOTIDE SEQUENCE [LARGE SCALE GENOMIC DNA]</scope>
    <source>
        <strain evidence="3">FAR1</strain>
    </source>
</reference>
<dbReference type="Pfam" id="PF08418">
    <property type="entry name" value="Pol_alpha_B_N"/>
    <property type="match status" value="1"/>
</dbReference>
<name>A0A182Q7E6_9DIPT</name>
<dbReference type="Proteomes" id="UP000075886">
    <property type="component" value="Unassembled WGS sequence"/>
</dbReference>
<dbReference type="EMBL" id="AXCN02001582">
    <property type="status" value="NOT_ANNOTATED_CDS"/>
    <property type="molecule type" value="Genomic_DNA"/>
</dbReference>
<sequence>MVSIETIREQFDELGIEPSDEVVNKCIEICLNNNIDDPVEFVEQWMAYSVSKLSGAEPTIAYLNDMEAHEYTAKARKAPKLGGLGAGGNVGASPRVESKISKITTYRNVDSSEQDVLEMYGCITPKKRSPGLHGCYGLKMEIFSPVRHIEARNT</sequence>
<evidence type="ECO:0000313" key="3">
    <source>
        <dbReference type="Proteomes" id="UP000075886"/>
    </source>
</evidence>
<evidence type="ECO:0000313" key="2">
    <source>
        <dbReference type="EnsemblMetazoa" id="AFAF004535-PA"/>
    </source>
</evidence>
<feature type="domain" description="DNA polymerase alpha subunit B N-terminal" evidence="1">
    <location>
        <begin position="5"/>
        <end position="74"/>
    </location>
</feature>
<evidence type="ECO:0000259" key="1">
    <source>
        <dbReference type="Pfam" id="PF08418"/>
    </source>
</evidence>
<accession>A0A182Q7E6</accession>
<proteinExistence type="predicted"/>
<dbReference type="VEuPathDB" id="VectorBase:AFAF004535"/>
<dbReference type="InterPro" id="IPR043034">
    <property type="entry name" value="DNA_pol_alpha_B_N_sf"/>
</dbReference>
<reference evidence="2" key="2">
    <citation type="submission" date="2020-05" db="UniProtKB">
        <authorList>
            <consortium name="EnsemblMetazoa"/>
        </authorList>
    </citation>
    <scope>IDENTIFICATION</scope>
    <source>
        <strain evidence="2">FAR1</strain>
    </source>
</reference>
<dbReference type="STRING" id="69004.A0A182Q7E6"/>
<dbReference type="Gene3D" id="1.10.8.530">
    <property type="entry name" value="DNA polymerase alpha-primase, subunit B, N-terminal domain"/>
    <property type="match status" value="1"/>
</dbReference>
<protein>
    <recommendedName>
        <fullName evidence="1">DNA polymerase alpha subunit B N-terminal domain-containing protein</fullName>
    </recommendedName>
</protein>
<organism evidence="2 3">
    <name type="scientific">Anopheles farauti</name>
    <dbReference type="NCBI Taxonomy" id="69004"/>
    <lineage>
        <taxon>Eukaryota</taxon>
        <taxon>Metazoa</taxon>
        <taxon>Ecdysozoa</taxon>
        <taxon>Arthropoda</taxon>
        <taxon>Hexapoda</taxon>
        <taxon>Insecta</taxon>
        <taxon>Pterygota</taxon>
        <taxon>Neoptera</taxon>
        <taxon>Endopterygota</taxon>
        <taxon>Diptera</taxon>
        <taxon>Nematocera</taxon>
        <taxon>Culicoidea</taxon>
        <taxon>Culicidae</taxon>
        <taxon>Anophelinae</taxon>
        <taxon>Anopheles</taxon>
    </lineage>
</organism>
<keyword evidence="3" id="KW-1185">Reference proteome</keyword>